<organism evidence="1 2">
    <name type="scientific">Kitasatospora terrestris</name>
    <dbReference type="NCBI Taxonomy" id="258051"/>
    <lineage>
        <taxon>Bacteria</taxon>
        <taxon>Bacillati</taxon>
        <taxon>Actinomycetota</taxon>
        <taxon>Actinomycetes</taxon>
        <taxon>Kitasatosporales</taxon>
        <taxon>Streptomycetaceae</taxon>
        <taxon>Kitasatospora</taxon>
    </lineage>
</organism>
<evidence type="ECO:0000313" key="2">
    <source>
        <dbReference type="Proteomes" id="UP001501752"/>
    </source>
</evidence>
<dbReference type="RefSeq" id="WP_345701255.1">
    <property type="nucleotide sequence ID" value="NZ_BAABIS010000001.1"/>
</dbReference>
<sequence length="168" mass="17840">MAADDSAAGYGGEPTPAELRDLQARADALTRDIAAMRSRLTAQSHLPRNLRSALPESVDRGLARASQRLSAAADGLARVRAAQWLGACTTGWGICPHCGLTLQAEDDRSWCEACGTAWDYDRSQGPCGERGVYLAMDELGGTVLVCAAHGRYLSERLDGGLLLAIPEL</sequence>
<keyword evidence="2" id="KW-1185">Reference proteome</keyword>
<protein>
    <submittedName>
        <fullName evidence="1">Uncharacterized protein</fullName>
    </submittedName>
</protein>
<dbReference type="EMBL" id="BAABIS010000001">
    <property type="protein sequence ID" value="GAA4882286.1"/>
    <property type="molecule type" value="Genomic_DNA"/>
</dbReference>
<reference evidence="2" key="1">
    <citation type="journal article" date="2019" name="Int. J. Syst. Evol. Microbiol.">
        <title>The Global Catalogue of Microorganisms (GCM) 10K type strain sequencing project: providing services to taxonomists for standard genome sequencing and annotation.</title>
        <authorList>
            <consortium name="The Broad Institute Genomics Platform"/>
            <consortium name="The Broad Institute Genome Sequencing Center for Infectious Disease"/>
            <person name="Wu L."/>
            <person name="Ma J."/>
        </authorList>
    </citation>
    <scope>NUCLEOTIDE SEQUENCE [LARGE SCALE GENOMIC DNA]</scope>
    <source>
        <strain evidence="2">JCM 13006</strain>
    </source>
</reference>
<dbReference type="Proteomes" id="UP001501752">
    <property type="component" value="Unassembled WGS sequence"/>
</dbReference>
<comment type="caution">
    <text evidence="1">The sequence shown here is derived from an EMBL/GenBank/DDBJ whole genome shotgun (WGS) entry which is preliminary data.</text>
</comment>
<proteinExistence type="predicted"/>
<gene>
    <name evidence="1" type="ORF">GCM10023235_73500</name>
</gene>
<accession>A0ABP9EMB3</accession>
<evidence type="ECO:0000313" key="1">
    <source>
        <dbReference type="EMBL" id="GAA4882286.1"/>
    </source>
</evidence>
<name>A0ABP9EMB3_9ACTN</name>